<accession>A0A919APG0</accession>
<dbReference type="InterPro" id="IPR011990">
    <property type="entry name" value="TPR-like_helical_dom_sf"/>
</dbReference>
<gene>
    <name evidence="1" type="ORF">GCM10017044_07360</name>
</gene>
<evidence type="ECO:0008006" key="3">
    <source>
        <dbReference type="Google" id="ProtNLM"/>
    </source>
</evidence>
<name>A0A919APG0_9PROT</name>
<evidence type="ECO:0000313" key="1">
    <source>
        <dbReference type="EMBL" id="GHF15697.1"/>
    </source>
</evidence>
<dbReference type="Gene3D" id="1.25.40.10">
    <property type="entry name" value="Tetratricopeptide repeat domain"/>
    <property type="match status" value="1"/>
</dbReference>
<dbReference type="Proteomes" id="UP000630923">
    <property type="component" value="Unassembled WGS sequence"/>
</dbReference>
<dbReference type="EMBL" id="BNCI01000001">
    <property type="protein sequence ID" value="GHF15697.1"/>
    <property type="molecule type" value="Genomic_DNA"/>
</dbReference>
<comment type="caution">
    <text evidence="1">The sequence shown here is derived from an EMBL/GenBank/DDBJ whole genome shotgun (WGS) entry which is preliminary data.</text>
</comment>
<proteinExistence type="predicted"/>
<sequence>MITVLCTATDPLYAQQDQISAMQRGDYTAAYTAGIETNSATSLGLSCKAALIIGGFKTSGIDSVTWLHKALNACEKSVRLDPTSLPNRLSLAMAMGFESKRLKSVKLAKETKNRLEQLINDFSNSPLPYAALGGWHSEVSAAGFMARLVLGARPSKALTYFQKSDSYALEDTAMTLEYAKMLVRLGRKYYPEAEEKLQSIIEERPQSALDGIIKAQAETLLAAVQTQNRKTILSALSEITAFQNIEKWRSEPPYPFVLQEDP</sequence>
<reference evidence="1" key="2">
    <citation type="submission" date="2020-09" db="EMBL/GenBank/DDBJ databases">
        <authorList>
            <person name="Sun Q."/>
            <person name="Kim S."/>
        </authorList>
    </citation>
    <scope>NUCLEOTIDE SEQUENCE</scope>
    <source>
        <strain evidence="1">KCTC 42590</strain>
    </source>
</reference>
<protein>
    <recommendedName>
        <fullName evidence="3">Tetratricopeptide repeat protein</fullName>
    </recommendedName>
</protein>
<dbReference type="RefSeq" id="WP_191250191.1">
    <property type="nucleotide sequence ID" value="NZ_BNCI01000001.1"/>
</dbReference>
<dbReference type="AlphaFoldDB" id="A0A919APG0"/>
<reference evidence="1" key="1">
    <citation type="journal article" date="2014" name="Int. J. Syst. Evol. Microbiol.">
        <title>Complete genome sequence of Corynebacterium casei LMG S-19264T (=DSM 44701T), isolated from a smear-ripened cheese.</title>
        <authorList>
            <consortium name="US DOE Joint Genome Institute (JGI-PGF)"/>
            <person name="Walter F."/>
            <person name="Albersmeier A."/>
            <person name="Kalinowski J."/>
            <person name="Ruckert C."/>
        </authorList>
    </citation>
    <scope>NUCLEOTIDE SEQUENCE</scope>
    <source>
        <strain evidence="1">KCTC 42590</strain>
    </source>
</reference>
<evidence type="ECO:0000313" key="2">
    <source>
        <dbReference type="Proteomes" id="UP000630923"/>
    </source>
</evidence>
<organism evidence="1 2">
    <name type="scientific">Kordiimonas sediminis</name>
    <dbReference type="NCBI Taxonomy" id="1735581"/>
    <lineage>
        <taxon>Bacteria</taxon>
        <taxon>Pseudomonadati</taxon>
        <taxon>Pseudomonadota</taxon>
        <taxon>Alphaproteobacteria</taxon>
        <taxon>Kordiimonadales</taxon>
        <taxon>Kordiimonadaceae</taxon>
        <taxon>Kordiimonas</taxon>
    </lineage>
</organism>
<keyword evidence="2" id="KW-1185">Reference proteome</keyword>